<evidence type="ECO:0000256" key="10">
    <source>
        <dbReference type="RuleBase" id="RU361218"/>
    </source>
</evidence>
<evidence type="ECO:0000256" key="7">
    <source>
        <dbReference type="ARBA" id="ARBA00046464"/>
    </source>
</evidence>
<feature type="transmembrane region" description="Helical" evidence="10">
    <location>
        <begin position="12"/>
        <end position="34"/>
    </location>
</feature>
<dbReference type="InterPro" id="IPR018499">
    <property type="entry name" value="Tetraspanin/Peripherin"/>
</dbReference>
<dbReference type="PANTHER" id="PTHR19282:SF216">
    <property type="entry name" value="TETRASPANIN-1"/>
    <property type="match status" value="1"/>
</dbReference>
<gene>
    <name evidence="11" type="ORF">SKAU_G00121310</name>
</gene>
<dbReference type="PIRSF" id="PIRSF002419">
    <property type="entry name" value="Tetraspanin"/>
    <property type="match status" value="1"/>
</dbReference>
<feature type="transmembrane region" description="Helical" evidence="10">
    <location>
        <begin position="54"/>
        <end position="77"/>
    </location>
</feature>
<protein>
    <recommendedName>
        <fullName evidence="10">Tetraspanin</fullName>
    </recommendedName>
</protein>
<comment type="function">
    <text evidence="8">Structural component of specialized membrane microdomains known as tetraspanin-enriched microdomains (TERMs), which act as platforms for receptor clustering and signaling. Participates thereby in diverse biological functions such as cell signal transduction, adhesion, migration and protein trafficking. Regulates neuronal differentiation in response to NGF by facilitating NGF-mediated activation of NTRK1/TRKA receptor tyrosine kinase and subsequent downstream signaling pathways. Plays a role in the inhibition of TNFalpha-induced apoptosis. Mechanistically, inhibits the NF-kappa-B signaling pathway by blocking phosphorylation of CHUK. Also promotes the stability of the thiamine transporter 1/SLC19A2 in intestinal epithelial cells leading to an increase of thiamine uptake process.</text>
</comment>
<keyword evidence="9" id="KW-1015">Disulfide bond</keyword>
<dbReference type="GO" id="GO:0012505">
    <property type="term" value="C:endomembrane system"/>
    <property type="evidence" value="ECO:0007669"/>
    <property type="project" value="UniProtKB-SubCell"/>
</dbReference>
<dbReference type="AlphaFoldDB" id="A0A9Q1FP84"/>
<dbReference type="PANTHER" id="PTHR19282">
    <property type="entry name" value="TETRASPANIN"/>
    <property type="match status" value="1"/>
</dbReference>
<name>A0A9Q1FP84_SYNKA</name>
<dbReference type="SUPFAM" id="SSF48652">
    <property type="entry name" value="Tetraspanin"/>
    <property type="match status" value="1"/>
</dbReference>
<organism evidence="11 12">
    <name type="scientific">Synaphobranchus kaupii</name>
    <name type="common">Kaup's arrowtooth eel</name>
    <dbReference type="NCBI Taxonomy" id="118154"/>
    <lineage>
        <taxon>Eukaryota</taxon>
        <taxon>Metazoa</taxon>
        <taxon>Chordata</taxon>
        <taxon>Craniata</taxon>
        <taxon>Vertebrata</taxon>
        <taxon>Euteleostomi</taxon>
        <taxon>Actinopterygii</taxon>
        <taxon>Neopterygii</taxon>
        <taxon>Teleostei</taxon>
        <taxon>Anguilliformes</taxon>
        <taxon>Synaphobranchidae</taxon>
        <taxon>Synaphobranchus</taxon>
    </lineage>
</organism>
<dbReference type="GO" id="GO:0005886">
    <property type="term" value="C:plasma membrane"/>
    <property type="evidence" value="ECO:0007669"/>
    <property type="project" value="TreeGrafter"/>
</dbReference>
<keyword evidence="3 10" id="KW-0812">Transmembrane</keyword>
<dbReference type="Proteomes" id="UP001152622">
    <property type="component" value="Chromosome 4"/>
</dbReference>
<evidence type="ECO:0000313" key="12">
    <source>
        <dbReference type="Proteomes" id="UP001152622"/>
    </source>
</evidence>
<evidence type="ECO:0000256" key="2">
    <source>
        <dbReference type="ARBA" id="ARBA00006840"/>
    </source>
</evidence>
<proteinExistence type="inferred from homology"/>
<comment type="similarity">
    <text evidence="2 10">Belongs to the tetraspanin (TM4SF) family.</text>
</comment>
<keyword evidence="5 10" id="KW-0472">Membrane</keyword>
<dbReference type="OrthoDB" id="438211at2759"/>
<comment type="caution">
    <text evidence="11">The sequence shown here is derived from an EMBL/GenBank/DDBJ whole genome shotgun (WGS) entry which is preliminary data.</text>
</comment>
<feature type="transmembrane region" description="Helical" evidence="10">
    <location>
        <begin position="195"/>
        <end position="218"/>
    </location>
</feature>
<dbReference type="EMBL" id="JAINUF010000004">
    <property type="protein sequence ID" value="KAJ8363300.1"/>
    <property type="molecule type" value="Genomic_DNA"/>
</dbReference>
<evidence type="ECO:0000256" key="1">
    <source>
        <dbReference type="ARBA" id="ARBA00004127"/>
    </source>
</evidence>
<keyword evidence="12" id="KW-1185">Reference proteome</keyword>
<evidence type="ECO:0000256" key="5">
    <source>
        <dbReference type="ARBA" id="ARBA00023136"/>
    </source>
</evidence>
<comment type="subcellular location">
    <subcellularLocation>
        <location evidence="1">Endomembrane system</location>
        <topology evidence="1">Multi-pass membrane protein</topology>
    </subcellularLocation>
    <subcellularLocation>
        <location evidence="10">Membrane</location>
        <topology evidence="10">Multi-pass membrane protein</topology>
    </subcellularLocation>
</comment>
<dbReference type="PRINTS" id="PR00259">
    <property type="entry name" value="TMFOUR"/>
</dbReference>
<keyword evidence="4 10" id="KW-1133">Transmembrane helix</keyword>
<dbReference type="InterPro" id="IPR008952">
    <property type="entry name" value="Tetraspanin_EC2_sf"/>
</dbReference>
<comment type="subunit">
    <text evidence="7">Interacts with SLC19A2. Interacts with NTRK1/TRKA.</text>
</comment>
<feature type="disulfide bond" evidence="9">
    <location>
        <begin position="152"/>
        <end position="166"/>
    </location>
</feature>
<evidence type="ECO:0000256" key="4">
    <source>
        <dbReference type="ARBA" id="ARBA00022989"/>
    </source>
</evidence>
<accession>A0A9Q1FP84</accession>
<evidence type="ECO:0000256" key="6">
    <source>
        <dbReference type="ARBA" id="ARBA00023180"/>
    </source>
</evidence>
<evidence type="ECO:0000256" key="9">
    <source>
        <dbReference type="PIRSR" id="PIRSR002419-1"/>
    </source>
</evidence>
<feature type="transmembrane region" description="Helical" evidence="10">
    <location>
        <begin position="89"/>
        <end position="111"/>
    </location>
</feature>
<dbReference type="Pfam" id="PF00335">
    <property type="entry name" value="Tetraspanin"/>
    <property type="match status" value="1"/>
</dbReference>
<evidence type="ECO:0000256" key="8">
    <source>
        <dbReference type="ARBA" id="ARBA00054958"/>
    </source>
</evidence>
<evidence type="ECO:0000313" key="11">
    <source>
        <dbReference type="EMBL" id="KAJ8363300.1"/>
    </source>
</evidence>
<dbReference type="InterPro" id="IPR000301">
    <property type="entry name" value="Tetraspanin_animals"/>
</dbReference>
<sequence>MAVSGCGQLCKYVLIIFNTLFGLLGVGMLCLGLWLRFSSSTGGFFKIDFNTRQFVIGVTVLMLIGAVMLIISAFGEHGACTENKTALRVFYYTVGLLAIGVIVAGILVYFYSKEVGEEASTFYKTVYTKYLNTKDPSLAVTLKIFHNGLKCCGIGGALEPFVRETCPSTRNFLESLAMPSCPKEITNILSTKVPVVLGVFIGIGVLMFITMGCCKVLMKHIRNYEEAPSYYN</sequence>
<dbReference type="Gene3D" id="1.10.1450.10">
    <property type="entry name" value="Tetraspanin"/>
    <property type="match status" value="1"/>
</dbReference>
<evidence type="ECO:0000256" key="3">
    <source>
        <dbReference type="ARBA" id="ARBA00022692"/>
    </source>
</evidence>
<keyword evidence="6" id="KW-0325">Glycoprotein</keyword>
<reference evidence="11" key="1">
    <citation type="journal article" date="2023" name="Science">
        <title>Genome structures resolve the early diversification of teleost fishes.</title>
        <authorList>
            <person name="Parey E."/>
            <person name="Louis A."/>
            <person name="Montfort J."/>
            <person name="Bouchez O."/>
            <person name="Roques C."/>
            <person name="Iampietro C."/>
            <person name="Lluch J."/>
            <person name="Castinel A."/>
            <person name="Donnadieu C."/>
            <person name="Desvignes T."/>
            <person name="Floi Bucao C."/>
            <person name="Jouanno E."/>
            <person name="Wen M."/>
            <person name="Mejri S."/>
            <person name="Dirks R."/>
            <person name="Jansen H."/>
            <person name="Henkel C."/>
            <person name="Chen W.J."/>
            <person name="Zahm M."/>
            <person name="Cabau C."/>
            <person name="Klopp C."/>
            <person name="Thompson A.W."/>
            <person name="Robinson-Rechavi M."/>
            <person name="Braasch I."/>
            <person name="Lecointre G."/>
            <person name="Bobe J."/>
            <person name="Postlethwait J.H."/>
            <person name="Berthelot C."/>
            <person name="Roest Crollius H."/>
            <person name="Guiguen Y."/>
        </authorList>
    </citation>
    <scope>NUCLEOTIDE SEQUENCE</scope>
    <source>
        <strain evidence="11">WJC10195</strain>
    </source>
</reference>